<keyword evidence="5" id="KW-0378">Hydrolase</keyword>
<dbReference type="GO" id="GO:0003964">
    <property type="term" value="F:RNA-directed DNA polymerase activity"/>
    <property type="evidence" value="ECO:0007669"/>
    <property type="project" value="UniProtKB-KW"/>
</dbReference>
<evidence type="ECO:0000313" key="8">
    <source>
        <dbReference type="EMBL" id="KAJ1145129.1"/>
    </source>
</evidence>
<evidence type="ECO:0000256" key="2">
    <source>
        <dbReference type="ARBA" id="ARBA00022695"/>
    </source>
</evidence>
<reference evidence="8" key="1">
    <citation type="journal article" date="2022" name="bioRxiv">
        <title>Sequencing and chromosome-scale assembly of the giantPleurodeles waltlgenome.</title>
        <authorList>
            <person name="Brown T."/>
            <person name="Elewa A."/>
            <person name="Iarovenko S."/>
            <person name="Subramanian E."/>
            <person name="Araus A.J."/>
            <person name="Petzold A."/>
            <person name="Susuki M."/>
            <person name="Suzuki K.-i.T."/>
            <person name="Hayashi T."/>
            <person name="Toyoda A."/>
            <person name="Oliveira C."/>
            <person name="Osipova E."/>
            <person name="Leigh N.D."/>
            <person name="Simon A."/>
            <person name="Yun M.H."/>
        </authorList>
    </citation>
    <scope>NUCLEOTIDE SEQUENCE</scope>
    <source>
        <strain evidence="8">20211129_DDA</strain>
        <tissue evidence="8">Liver</tissue>
    </source>
</reference>
<accession>A0AAV7R1L4</accession>
<evidence type="ECO:0000313" key="9">
    <source>
        <dbReference type="Proteomes" id="UP001066276"/>
    </source>
</evidence>
<keyword evidence="6" id="KW-0695">RNA-directed DNA polymerase</keyword>
<feature type="domain" description="Reverse transcriptase RNase H-like" evidence="7">
    <location>
        <begin position="207"/>
        <end position="287"/>
    </location>
</feature>
<keyword evidence="1" id="KW-0808">Transferase</keyword>
<name>A0AAV7R1L4_PLEWA</name>
<dbReference type="Gene3D" id="3.10.20.370">
    <property type="match status" value="1"/>
</dbReference>
<dbReference type="PANTHER" id="PTHR37984:SF5">
    <property type="entry name" value="PROTEIN NYNRIN-LIKE"/>
    <property type="match status" value="1"/>
</dbReference>
<dbReference type="InterPro" id="IPR043502">
    <property type="entry name" value="DNA/RNA_pol_sf"/>
</dbReference>
<evidence type="ECO:0000256" key="6">
    <source>
        <dbReference type="ARBA" id="ARBA00022918"/>
    </source>
</evidence>
<proteinExistence type="predicted"/>
<evidence type="ECO:0000259" key="7">
    <source>
        <dbReference type="Pfam" id="PF17917"/>
    </source>
</evidence>
<keyword evidence="3" id="KW-0540">Nuclease</keyword>
<dbReference type="GO" id="GO:0016787">
    <property type="term" value="F:hydrolase activity"/>
    <property type="evidence" value="ECO:0007669"/>
    <property type="project" value="UniProtKB-KW"/>
</dbReference>
<gene>
    <name evidence="8" type="ORF">NDU88_011421</name>
</gene>
<dbReference type="Pfam" id="PF17917">
    <property type="entry name" value="RT_RNaseH"/>
    <property type="match status" value="1"/>
</dbReference>
<dbReference type="InterPro" id="IPR041373">
    <property type="entry name" value="RT_RNaseH"/>
</dbReference>
<dbReference type="CDD" id="cd09274">
    <property type="entry name" value="RNase_HI_RT_Ty3"/>
    <property type="match status" value="1"/>
</dbReference>
<keyword evidence="2" id="KW-0548">Nucleotidyltransferase</keyword>
<evidence type="ECO:0000256" key="4">
    <source>
        <dbReference type="ARBA" id="ARBA00022759"/>
    </source>
</evidence>
<evidence type="ECO:0000256" key="3">
    <source>
        <dbReference type="ARBA" id="ARBA00022722"/>
    </source>
</evidence>
<keyword evidence="9" id="KW-1185">Reference proteome</keyword>
<dbReference type="EMBL" id="JANPWB010000010">
    <property type="protein sequence ID" value="KAJ1145129.1"/>
    <property type="molecule type" value="Genomic_DNA"/>
</dbReference>
<dbReference type="GO" id="GO:0004519">
    <property type="term" value="F:endonuclease activity"/>
    <property type="evidence" value="ECO:0007669"/>
    <property type="project" value="UniProtKB-KW"/>
</dbReference>
<protein>
    <recommendedName>
        <fullName evidence="7">Reverse transcriptase RNase H-like domain-containing protein</fullName>
    </recommendedName>
</protein>
<evidence type="ECO:0000256" key="1">
    <source>
        <dbReference type="ARBA" id="ARBA00022679"/>
    </source>
</evidence>
<dbReference type="PANTHER" id="PTHR37984">
    <property type="entry name" value="PROTEIN CBG26694"/>
    <property type="match status" value="1"/>
</dbReference>
<keyword evidence="4" id="KW-0255">Endonuclease</keyword>
<dbReference type="InterPro" id="IPR050951">
    <property type="entry name" value="Retrovirus_Pol_polyprotein"/>
</dbReference>
<dbReference type="AlphaFoldDB" id="A0AAV7R1L4"/>
<dbReference type="Proteomes" id="UP001066276">
    <property type="component" value="Chromosome 6"/>
</dbReference>
<organism evidence="8 9">
    <name type="scientific">Pleurodeles waltl</name>
    <name type="common">Iberian ribbed newt</name>
    <dbReference type="NCBI Taxonomy" id="8319"/>
    <lineage>
        <taxon>Eukaryota</taxon>
        <taxon>Metazoa</taxon>
        <taxon>Chordata</taxon>
        <taxon>Craniata</taxon>
        <taxon>Vertebrata</taxon>
        <taxon>Euteleostomi</taxon>
        <taxon>Amphibia</taxon>
        <taxon>Batrachia</taxon>
        <taxon>Caudata</taxon>
        <taxon>Salamandroidea</taxon>
        <taxon>Salamandridae</taxon>
        <taxon>Pleurodelinae</taxon>
        <taxon>Pleurodeles</taxon>
    </lineage>
</organism>
<evidence type="ECO:0000256" key="5">
    <source>
        <dbReference type="ARBA" id="ARBA00022801"/>
    </source>
</evidence>
<dbReference type="SUPFAM" id="SSF56672">
    <property type="entry name" value="DNA/RNA polymerases"/>
    <property type="match status" value="1"/>
</dbReference>
<comment type="caution">
    <text evidence="8">The sequence shown here is derived from an EMBL/GenBank/DDBJ whole genome shotgun (WGS) entry which is preliminary data.</text>
</comment>
<sequence length="412" mass="46788">MSGSLLAVPAVKQRLSSGALPCKKLSLRVSLHTCEPPIQWELCVDMFEAYVEVLEDQEGSPERYLALLKHRLGTVGLREFKNLPQIENGGEVDVYQLAKKQLQERYGRKINEVLERYKYIPGKCNVMADGLSRFPIEGENVEVGCDVAFTYEDVLSGLEPHEAVGHGVLTEQEWERELIKYNEMQIVKGYILNGWHAEPALTPKKGREKWIVAYASHTLSQSERNYSMIEKGMLAATWAVQRFRLYMCGQKFTFCTDHKPLVNILCPAGGKNLSPRLARLASKLQMYFFDTEYIPGKCNVVADGLSRLPIEGENVEVECDVAFTYEDVLSGLEPHEDVGHGVLTEQEWERELMKDNEMQIVKGYILNGWPAERMLRGESVILWKLKDELSICGEVILRGDRIVPPKGYEKSL</sequence>